<dbReference type="CDD" id="cd00586">
    <property type="entry name" value="4HBT"/>
    <property type="match status" value="1"/>
</dbReference>
<dbReference type="SUPFAM" id="SSF54637">
    <property type="entry name" value="Thioesterase/thiol ester dehydrase-isomerase"/>
    <property type="match status" value="1"/>
</dbReference>
<evidence type="ECO:0000313" key="4">
    <source>
        <dbReference type="Proteomes" id="UP000298588"/>
    </source>
</evidence>
<evidence type="ECO:0000313" key="3">
    <source>
        <dbReference type="EMBL" id="QCK87621.1"/>
    </source>
</evidence>
<dbReference type="InterPro" id="IPR050563">
    <property type="entry name" value="4-hydroxybenzoyl-CoA_TE"/>
</dbReference>
<dbReference type="InterPro" id="IPR029069">
    <property type="entry name" value="HotDog_dom_sf"/>
</dbReference>
<keyword evidence="4" id="KW-1185">Reference proteome</keyword>
<dbReference type="GO" id="GO:0047617">
    <property type="term" value="F:fatty acyl-CoA hydrolase activity"/>
    <property type="evidence" value="ECO:0007669"/>
    <property type="project" value="TreeGrafter"/>
</dbReference>
<organism evidence="3 4">
    <name type="scientific">Phreatobacter aquaticus</name>
    <dbReference type="NCBI Taxonomy" id="2570229"/>
    <lineage>
        <taxon>Bacteria</taxon>
        <taxon>Pseudomonadati</taxon>
        <taxon>Pseudomonadota</taxon>
        <taxon>Alphaproteobacteria</taxon>
        <taxon>Hyphomicrobiales</taxon>
        <taxon>Phreatobacteraceae</taxon>
        <taxon>Phreatobacter</taxon>
    </lineage>
</organism>
<dbReference type="KEGG" id="paqt:E8L99_18590"/>
<dbReference type="Proteomes" id="UP000298588">
    <property type="component" value="Chromosome"/>
</dbReference>
<dbReference type="Pfam" id="PF13279">
    <property type="entry name" value="4HBT_2"/>
    <property type="match status" value="1"/>
</dbReference>
<evidence type="ECO:0000256" key="2">
    <source>
        <dbReference type="ARBA" id="ARBA00022801"/>
    </source>
</evidence>
<dbReference type="EMBL" id="CP039865">
    <property type="protein sequence ID" value="QCK87621.1"/>
    <property type="molecule type" value="Genomic_DNA"/>
</dbReference>
<comment type="similarity">
    <text evidence="1">Belongs to the 4-hydroxybenzoyl-CoA thioesterase family.</text>
</comment>
<dbReference type="OrthoDB" id="9799036at2"/>
<dbReference type="Gene3D" id="3.10.129.10">
    <property type="entry name" value="Hotdog Thioesterase"/>
    <property type="match status" value="1"/>
</dbReference>
<evidence type="ECO:0000256" key="1">
    <source>
        <dbReference type="ARBA" id="ARBA00005953"/>
    </source>
</evidence>
<dbReference type="PANTHER" id="PTHR31793">
    <property type="entry name" value="4-HYDROXYBENZOYL-COA THIOESTERASE FAMILY MEMBER"/>
    <property type="match status" value="1"/>
</dbReference>
<accession>A0A4D7QM75</accession>
<sequence>MNEGQTRVRIPVDERRPLAAYPYVTVHPIRYGDLDPNNHVNNAVIATYMEIGRTEFFAREGLRLTTQGRGISLVHIEIEYHREILYPGFVEIAIGILKVGSASATFDQAVFVDGKRHVSASATTAQVDTVAKRATPWNDEQRARLEALIIR</sequence>
<proteinExistence type="inferred from homology"/>
<name>A0A4D7QM75_9HYPH</name>
<dbReference type="PANTHER" id="PTHR31793:SF27">
    <property type="entry name" value="NOVEL THIOESTERASE SUPERFAMILY DOMAIN AND SAPOSIN A-TYPE DOMAIN CONTAINING PROTEIN (0610012H03RIK)"/>
    <property type="match status" value="1"/>
</dbReference>
<reference evidence="3 4" key="1">
    <citation type="submission" date="2019-04" db="EMBL/GenBank/DDBJ databases">
        <title>Phreatobacter aquaticus sp. nov.</title>
        <authorList>
            <person name="Choi A."/>
            <person name="Baek K."/>
        </authorList>
    </citation>
    <scope>NUCLEOTIDE SEQUENCE [LARGE SCALE GENOMIC DNA]</scope>
    <source>
        <strain evidence="3 4">NMCR1094</strain>
    </source>
</reference>
<protein>
    <submittedName>
        <fullName evidence="3">Acyl-CoA thioesterase</fullName>
    </submittedName>
</protein>
<dbReference type="AlphaFoldDB" id="A0A4D7QM75"/>
<gene>
    <name evidence="3" type="ORF">E8L99_18590</name>
</gene>
<keyword evidence="2" id="KW-0378">Hydrolase</keyword>